<sequence>MRSYSPTTRSAALLEPPGSSRSNTAPPPQPLPWPPSATAAPRTRSRAPRLDATTVYTAADRDKVLAVVGTEHGSAARCAAAVGHLVPHTPISGLPYPFALPVLCL</sequence>
<feature type="region of interest" description="Disordered" evidence="1">
    <location>
        <begin position="1"/>
        <end position="52"/>
    </location>
</feature>
<evidence type="ECO:0000313" key="3">
    <source>
        <dbReference type="Proteomes" id="UP000823388"/>
    </source>
</evidence>
<name>A0A8T0RYH1_PANVG</name>
<evidence type="ECO:0000313" key="2">
    <source>
        <dbReference type="EMBL" id="KAG2590534.1"/>
    </source>
</evidence>
<organism evidence="2 3">
    <name type="scientific">Panicum virgatum</name>
    <name type="common">Blackwell switchgrass</name>
    <dbReference type="NCBI Taxonomy" id="38727"/>
    <lineage>
        <taxon>Eukaryota</taxon>
        <taxon>Viridiplantae</taxon>
        <taxon>Streptophyta</taxon>
        <taxon>Embryophyta</taxon>
        <taxon>Tracheophyta</taxon>
        <taxon>Spermatophyta</taxon>
        <taxon>Magnoliopsida</taxon>
        <taxon>Liliopsida</taxon>
        <taxon>Poales</taxon>
        <taxon>Poaceae</taxon>
        <taxon>PACMAD clade</taxon>
        <taxon>Panicoideae</taxon>
        <taxon>Panicodae</taxon>
        <taxon>Paniceae</taxon>
        <taxon>Panicinae</taxon>
        <taxon>Panicum</taxon>
        <taxon>Panicum sect. Hiantes</taxon>
    </lineage>
</organism>
<keyword evidence="3" id="KW-1185">Reference proteome</keyword>
<comment type="caution">
    <text evidence="2">The sequence shown here is derived from an EMBL/GenBank/DDBJ whole genome shotgun (WGS) entry which is preliminary data.</text>
</comment>
<dbReference type="EMBL" id="CM029046">
    <property type="protein sequence ID" value="KAG2590534.1"/>
    <property type="molecule type" value="Genomic_DNA"/>
</dbReference>
<gene>
    <name evidence="2" type="ORF">PVAP13_5NG408100</name>
</gene>
<accession>A0A8T0RYH1</accession>
<dbReference type="AlphaFoldDB" id="A0A8T0RYH1"/>
<reference evidence="2" key="1">
    <citation type="submission" date="2020-05" db="EMBL/GenBank/DDBJ databases">
        <title>WGS assembly of Panicum virgatum.</title>
        <authorList>
            <person name="Lovell J.T."/>
            <person name="Jenkins J."/>
            <person name="Shu S."/>
            <person name="Juenger T.E."/>
            <person name="Schmutz J."/>
        </authorList>
    </citation>
    <scope>NUCLEOTIDE SEQUENCE</scope>
    <source>
        <strain evidence="2">AP13</strain>
    </source>
</reference>
<feature type="compositionally biased region" description="Pro residues" evidence="1">
    <location>
        <begin position="25"/>
        <end position="35"/>
    </location>
</feature>
<dbReference type="Proteomes" id="UP000823388">
    <property type="component" value="Chromosome 5N"/>
</dbReference>
<proteinExistence type="predicted"/>
<evidence type="ECO:0000256" key="1">
    <source>
        <dbReference type="SAM" id="MobiDB-lite"/>
    </source>
</evidence>
<protein>
    <submittedName>
        <fullName evidence="2">Uncharacterized protein</fullName>
    </submittedName>
</protein>
<feature type="compositionally biased region" description="Polar residues" evidence="1">
    <location>
        <begin position="1"/>
        <end position="10"/>
    </location>
</feature>